<keyword evidence="2" id="KW-0378">Hydrolase</keyword>
<dbReference type="InterPro" id="IPR029058">
    <property type="entry name" value="AB_hydrolase_fold"/>
</dbReference>
<sequence>MQATTLPVDGSHRIAVRHYPATAAPRASVVIGGAMGVRQAFYAPFAQWLAAQGVAVWTFDYRGSGDSLGDAPLRGFDADLFDWA</sequence>
<gene>
    <name evidence="2" type="ORF">DI563_32655</name>
</gene>
<comment type="caution">
    <text evidence="2">The sequence shown here is derived from an EMBL/GenBank/DDBJ whole genome shotgun (WGS) entry which is preliminary data.</text>
</comment>
<evidence type="ECO:0000259" key="1">
    <source>
        <dbReference type="Pfam" id="PF12146"/>
    </source>
</evidence>
<reference evidence="2 3" key="1">
    <citation type="submission" date="2017-08" db="EMBL/GenBank/DDBJ databases">
        <title>Infants hospitalized years apart are colonized by the same room-sourced microbial strains.</title>
        <authorList>
            <person name="Brooks B."/>
            <person name="Olm M.R."/>
            <person name="Firek B.A."/>
            <person name="Baker R."/>
            <person name="Thomas B.C."/>
            <person name="Morowitz M.J."/>
            <person name="Banfield J.F."/>
        </authorList>
    </citation>
    <scope>NUCLEOTIDE SEQUENCE [LARGE SCALE GENOMIC DNA]</scope>
    <source>
        <strain evidence="2">S2_005_003_R2_41</strain>
    </source>
</reference>
<feature type="non-terminal residue" evidence="2">
    <location>
        <position position="84"/>
    </location>
</feature>
<dbReference type="EMBL" id="QFPP01000941">
    <property type="protein sequence ID" value="PZQ54496.1"/>
    <property type="molecule type" value="Genomic_DNA"/>
</dbReference>
<protein>
    <submittedName>
        <fullName evidence="2">Alpha/beta hydrolase</fullName>
    </submittedName>
</protein>
<evidence type="ECO:0000313" key="3">
    <source>
        <dbReference type="Proteomes" id="UP000249135"/>
    </source>
</evidence>
<dbReference type="AlphaFoldDB" id="A0A2W5NM47"/>
<dbReference type="InterPro" id="IPR022742">
    <property type="entry name" value="Hydrolase_4"/>
</dbReference>
<proteinExistence type="predicted"/>
<organism evidence="2 3">
    <name type="scientific">Variovorax paradoxus</name>
    <dbReference type="NCBI Taxonomy" id="34073"/>
    <lineage>
        <taxon>Bacteria</taxon>
        <taxon>Pseudomonadati</taxon>
        <taxon>Pseudomonadota</taxon>
        <taxon>Betaproteobacteria</taxon>
        <taxon>Burkholderiales</taxon>
        <taxon>Comamonadaceae</taxon>
        <taxon>Variovorax</taxon>
    </lineage>
</organism>
<dbReference type="Pfam" id="PF12146">
    <property type="entry name" value="Hydrolase_4"/>
    <property type="match status" value="1"/>
</dbReference>
<dbReference type="GO" id="GO:0016787">
    <property type="term" value="F:hydrolase activity"/>
    <property type="evidence" value="ECO:0007669"/>
    <property type="project" value="UniProtKB-KW"/>
</dbReference>
<dbReference type="Gene3D" id="3.40.50.1820">
    <property type="entry name" value="alpha/beta hydrolase"/>
    <property type="match status" value="1"/>
</dbReference>
<name>A0A2W5NM47_VARPD</name>
<dbReference type="SUPFAM" id="SSF53474">
    <property type="entry name" value="alpha/beta-Hydrolases"/>
    <property type="match status" value="1"/>
</dbReference>
<dbReference type="Proteomes" id="UP000249135">
    <property type="component" value="Unassembled WGS sequence"/>
</dbReference>
<accession>A0A2W5NM47</accession>
<evidence type="ECO:0000313" key="2">
    <source>
        <dbReference type="EMBL" id="PZQ54496.1"/>
    </source>
</evidence>
<feature type="domain" description="Serine aminopeptidase S33" evidence="1">
    <location>
        <begin position="24"/>
        <end position="69"/>
    </location>
</feature>